<gene>
    <name evidence="2" type="ORF">HCU67_14075</name>
</gene>
<reference evidence="2 3" key="1">
    <citation type="submission" date="2020-04" db="EMBL/GenBank/DDBJ databases">
        <authorList>
            <person name="Yoon J."/>
        </authorList>
    </citation>
    <scope>NUCLEOTIDE SEQUENCE [LARGE SCALE GENOMIC DNA]</scope>
    <source>
        <strain evidence="2 3">DJ-13</strain>
    </source>
</reference>
<comment type="caution">
    <text evidence="2">The sequence shown here is derived from an EMBL/GenBank/DDBJ whole genome shotgun (WGS) entry which is preliminary data.</text>
</comment>
<dbReference type="RefSeq" id="WP_168553231.1">
    <property type="nucleotide sequence ID" value="NZ_JAAWWL010000002.1"/>
</dbReference>
<protein>
    <submittedName>
        <fullName evidence="2">Uncharacterized protein</fullName>
    </submittedName>
</protein>
<dbReference type="Proteomes" id="UP000718451">
    <property type="component" value="Unassembled WGS sequence"/>
</dbReference>
<keyword evidence="1" id="KW-1133">Transmembrane helix</keyword>
<feature type="transmembrane region" description="Helical" evidence="1">
    <location>
        <begin position="12"/>
        <end position="29"/>
    </location>
</feature>
<evidence type="ECO:0000313" key="2">
    <source>
        <dbReference type="EMBL" id="NKI33081.1"/>
    </source>
</evidence>
<dbReference type="EMBL" id="JAAWWL010000002">
    <property type="protein sequence ID" value="NKI33081.1"/>
    <property type="molecule type" value="Genomic_DNA"/>
</dbReference>
<feature type="transmembrane region" description="Helical" evidence="1">
    <location>
        <begin position="104"/>
        <end position="123"/>
    </location>
</feature>
<feature type="transmembrane region" description="Helical" evidence="1">
    <location>
        <begin position="170"/>
        <end position="193"/>
    </location>
</feature>
<feature type="transmembrane region" description="Helical" evidence="1">
    <location>
        <begin position="75"/>
        <end position="92"/>
    </location>
</feature>
<keyword evidence="3" id="KW-1185">Reference proteome</keyword>
<feature type="transmembrane region" description="Helical" evidence="1">
    <location>
        <begin position="129"/>
        <end position="150"/>
    </location>
</feature>
<proteinExistence type="predicted"/>
<name>A0ABX1GVP2_9FLAO</name>
<evidence type="ECO:0000313" key="3">
    <source>
        <dbReference type="Proteomes" id="UP000718451"/>
    </source>
</evidence>
<evidence type="ECO:0000256" key="1">
    <source>
        <dbReference type="SAM" id="Phobius"/>
    </source>
</evidence>
<keyword evidence="1" id="KW-0472">Membrane</keyword>
<sequence length="229" mass="27737">MIQELFEFALKRYNIIAYLVALILSIRYYGKYFDTALKYFPMIIAYTLFNELLGYFVRNYDDFAFFSDNISANDLIYNFYDLVIYSYFYFLYWRLVDNKVARKWIKILSISVLISYIISSFYQNPLKMSLFYATCYGSLIIAICVIFYFANRIKSGGWNWNWEKYNLMTWVSIGLFVFYLLFPIIYLIGFLRYDLWQKFNLQTTLLILITCMYISFSIGFLKSSRRFFR</sequence>
<organism evidence="2 3">
    <name type="scientific">Croceivirga thetidis</name>
    <dbReference type="NCBI Taxonomy" id="2721623"/>
    <lineage>
        <taxon>Bacteria</taxon>
        <taxon>Pseudomonadati</taxon>
        <taxon>Bacteroidota</taxon>
        <taxon>Flavobacteriia</taxon>
        <taxon>Flavobacteriales</taxon>
        <taxon>Flavobacteriaceae</taxon>
        <taxon>Croceivirga</taxon>
    </lineage>
</organism>
<accession>A0ABX1GVP2</accession>
<feature type="transmembrane region" description="Helical" evidence="1">
    <location>
        <begin position="199"/>
        <end position="221"/>
    </location>
</feature>
<keyword evidence="1" id="KW-0812">Transmembrane</keyword>